<organism evidence="1 2">
    <name type="scientific">Agrobacterium rosae</name>
    <dbReference type="NCBI Taxonomy" id="1972867"/>
    <lineage>
        <taxon>Bacteria</taxon>
        <taxon>Pseudomonadati</taxon>
        <taxon>Pseudomonadota</taxon>
        <taxon>Alphaproteobacteria</taxon>
        <taxon>Hyphomicrobiales</taxon>
        <taxon>Rhizobiaceae</taxon>
        <taxon>Rhizobium/Agrobacterium group</taxon>
        <taxon>Agrobacterium</taxon>
    </lineage>
</organism>
<dbReference type="Pfam" id="PF17236">
    <property type="entry name" value="SU10_MCP"/>
    <property type="match status" value="1"/>
</dbReference>
<dbReference type="STRING" id="1907666.DSM25559_5290"/>
<evidence type="ECO:0008006" key="3">
    <source>
        <dbReference type="Google" id="ProtNLM"/>
    </source>
</evidence>
<protein>
    <recommendedName>
        <fullName evidence="3">Head protein</fullName>
    </recommendedName>
</protein>
<evidence type="ECO:0000313" key="2">
    <source>
        <dbReference type="Proteomes" id="UP000187891"/>
    </source>
</evidence>
<dbReference type="InterPro" id="IPR035198">
    <property type="entry name" value="SU10_MCP"/>
</dbReference>
<accession>A0A1R3U6F5</accession>
<dbReference type="RefSeq" id="WP_083731614.1">
    <property type="nucleotide sequence ID" value="NZ_FMUE01000026.1"/>
</dbReference>
<dbReference type="AlphaFoldDB" id="A0A1R3U6F5"/>
<sequence>MATLKTTDVSNVREDLGNYISMISPEETPFRTEIGKTKAKGTYHETLSDELAAPNKDNAAVEGADAPLNTLTGPARLGNWTQIFTKDGAIARTLESVDKAGAKSEKARQIAKKGLELNRDIEAALISANGSSATGARKLGGAEAWIKTNASHGTGGATAGFSNGIVGAVTNATAPNQRVLTEAMFNDMANKVWKAGGDPTLVLASGDLKVAISKFNGNATRYQEIDKSKTIYAGVDFYQSNFGMHKIIPHRYMNETTVIAFDKSLWNVAVLDGVQKYDLAKTGDADKFQLVTELTLECLNEAGNGKIADVKAA</sequence>
<dbReference type="Proteomes" id="UP000187891">
    <property type="component" value="Unassembled WGS sequence"/>
</dbReference>
<reference evidence="2" key="1">
    <citation type="submission" date="2016-10" db="EMBL/GenBank/DDBJ databases">
        <authorList>
            <person name="Wibberg D."/>
        </authorList>
    </citation>
    <scope>NUCLEOTIDE SEQUENCE [LARGE SCALE GENOMIC DNA]</scope>
</reference>
<evidence type="ECO:0000313" key="1">
    <source>
        <dbReference type="EMBL" id="SCX36034.1"/>
    </source>
</evidence>
<proteinExistence type="predicted"/>
<name>A0A1R3U6F5_9HYPH</name>
<dbReference type="EMBL" id="FMUE01000026">
    <property type="protein sequence ID" value="SCX36034.1"/>
    <property type="molecule type" value="Genomic_DNA"/>
</dbReference>
<gene>
    <name evidence="1" type="ORF">DSM25559_5290</name>
</gene>